<dbReference type="Proteomes" id="UP000036681">
    <property type="component" value="Unplaced"/>
</dbReference>
<dbReference type="GO" id="GO:0000796">
    <property type="term" value="C:condensin complex"/>
    <property type="evidence" value="ECO:0007669"/>
    <property type="project" value="TreeGrafter"/>
</dbReference>
<keyword evidence="3" id="KW-0539">Nucleus</keyword>
<dbReference type="SUPFAM" id="SSF75553">
    <property type="entry name" value="Smc hinge domain"/>
    <property type="match status" value="1"/>
</dbReference>
<reference evidence="7" key="1">
    <citation type="submission" date="2017-02" db="UniProtKB">
        <authorList>
            <consortium name="WormBaseParasite"/>
        </authorList>
    </citation>
    <scope>IDENTIFICATION</scope>
</reference>
<dbReference type="InterPro" id="IPR010935">
    <property type="entry name" value="SMC_hinge"/>
</dbReference>
<keyword evidence="2" id="KW-0067">ATP-binding</keyword>
<dbReference type="Pfam" id="PF06470">
    <property type="entry name" value="SMC_hinge"/>
    <property type="match status" value="1"/>
</dbReference>
<evidence type="ECO:0000313" key="7">
    <source>
        <dbReference type="WBParaSite" id="ALUE_0002288001-mRNA-1"/>
    </source>
</evidence>
<accession>A0A0M3IVV2</accession>
<sequence length="192" mass="21278">MGEFIFTVNLLLTSSSLLPLLELPVVCSPGQANVLLLRDILNRIDLVKACKVLPNLEEEMQMGKAELSAKREEEAECAENVRSSRAKFEHKRQTVEAHRSQNNLLNRLMHEKATGAIPGIFGRLGDLGAIDQKYDVAISTTCGALDYIVVDTVETAQQCVEVLKRDHLGVASFIALDKQEKLRPLMAKPDHT</sequence>
<dbReference type="WBParaSite" id="ALUE_0002288001-mRNA-1">
    <property type="protein sequence ID" value="ALUE_0002288001-mRNA-1"/>
    <property type="gene ID" value="ALUE_0002288001"/>
</dbReference>
<dbReference type="GO" id="GO:0005524">
    <property type="term" value="F:ATP binding"/>
    <property type="evidence" value="ECO:0007669"/>
    <property type="project" value="UniProtKB-KW"/>
</dbReference>
<dbReference type="PANTHER" id="PTHR18937:SF172">
    <property type="entry name" value="STRUCTURAL MAINTENANCE OF CHROMOSOMES PROTEIN"/>
    <property type="match status" value="1"/>
</dbReference>
<protein>
    <submittedName>
        <fullName evidence="7">SMC hinge domain-containing protein</fullName>
    </submittedName>
</protein>
<evidence type="ECO:0000313" key="6">
    <source>
        <dbReference type="Proteomes" id="UP000036681"/>
    </source>
</evidence>
<evidence type="ECO:0000256" key="2">
    <source>
        <dbReference type="ARBA" id="ARBA00022840"/>
    </source>
</evidence>
<feature type="domain" description="SMC hinge" evidence="5">
    <location>
        <begin position="118"/>
        <end position="192"/>
    </location>
</feature>
<evidence type="ECO:0000256" key="3">
    <source>
        <dbReference type="ARBA" id="ARBA00023242"/>
    </source>
</evidence>
<dbReference type="AlphaFoldDB" id="A0A0M3IVV2"/>
<keyword evidence="6" id="KW-1185">Reference proteome</keyword>
<evidence type="ECO:0000256" key="1">
    <source>
        <dbReference type="ARBA" id="ARBA00022741"/>
    </source>
</evidence>
<dbReference type="SMART" id="SM00968">
    <property type="entry name" value="SMC_hinge"/>
    <property type="match status" value="1"/>
</dbReference>
<dbReference type="Gene3D" id="1.20.1060.20">
    <property type="match status" value="1"/>
</dbReference>
<dbReference type="GO" id="GO:0007076">
    <property type="term" value="P:mitotic chromosome condensation"/>
    <property type="evidence" value="ECO:0007669"/>
    <property type="project" value="TreeGrafter"/>
</dbReference>
<feature type="signal peptide" evidence="4">
    <location>
        <begin position="1"/>
        <end position="32"/>
    </location>
</feature>
<name>A0A0M3IVV2_ASCLU</name>
<dbReference type="FunFam" id="1.20.1060.20:FF:000003">
    <property type="entry name" value="Structural maintenance of chromosomes 4"/>
    <property type="match status" value="1"/>
</dbReference>
<proteinExistence type="predicted"/>
<evidence type="ECO:0000259" key="5">
    <source>
        <dbReference type="SMART" id="SM00968"/>
    </source>
</evidence>
<evidence type="ECO:0000256" key="4">
    <source>
        <dbReference type="SAM" id="SignalP"/>
    </source>
</evidence>
<dbReference type="InterPro" id="IPR036277">
    <property type="entry name" value="SMC_hinge_sf"/>
</dbReference>
<keyword evidence="4" id="KW-0732">Signal</keyword>
<feature type="chain" id="PRO_5005657485" evidence="4">
    <location>
        <begin position="33"/>
        <end position="192"/>
    </location>
</feature>
<organism evidence="6 7">
    <name type="scientific">Ascaris lumbricoides</name>
    <name type="common">Giant roundworm</name>
    <dbReference type="NCBI Taxonomy" id="6252"/>
    <lineage>
        <taxon>Eukaryota</taxon>
        <taxon>Metazoa</taxon>
        <taxon>Ecdysozoa</taxon>
        <taxon>Nematoda</taxon>
        <taxon>Chromadorea</taxon>
        <taxon>Rhabditida</taxon>
        <taxon>Spirurina</taxon>
        <taxon>Ascaridomorpha</taxon>
        <taxon>Ascaridoidea</taxon>
        <taxon>Ascarididae</taxon>
        <taxon>Ascaris</taxon>
    </lineage>
</organism>
<dbReference type="PANTHER" id="PTHR18937">
    <property type="entry name" value="STRUCTURAL MAINTENANCE OF CHROMOSOMES SMC FAMILY MEMBER"/>
    <property type="match status" value="1"/>
</dbReference>
<keyword evidence="1" id="KW-0547">Nucleotide-binding</keyword>